<evidence type="ECO:0000256" key="4">
    <source>
        <dbReference type="ARBA" id="ARBA00022980"/>
    </source>
</evidence>
<dbReference type="InterPro" id="IPR036935">
    <property type="entry name" value="Ribosomal_bL9_N_sf"/>
</dbReference>
<dbReference type="NCBIfam" id="TIGR00158">
    <property type="entry name" value="L9"/>
    <property type="match status" value="1"/>
</dbReference>
<dbReference type="InterPro" id="IPR020070">
    <property type="entry name" value="Ribosomal_bL9_N"/>
</dbReference>
<dbReference type="GeneID" id="38463740"/>
<dbReference type="Gene3D" id="3.40.5.10">
    <property type="entry name" value="Ribosomal protein L9, N-terminal domain"/>
    <property type="match status" value="1"/>
</dbReference>
<evidence type="ECO:0000259" key="8">
    <source>
        <dbReference type="PROSITE" id="PS00651"/>
    </source>
</evidence>
<dbReference type="InterPro" id="IPR036791">
    <property type="entry name" value="Ribosomal_bL9_C_sf"/>
</dbReference>
<dbReference type="SUPFAM" id="SSF55658">
    <property type="entry name" value="L9 N-domain-like"/>
    <property type="match status" value="1"/>
</dbReference>
<dbReference type="PROSITE" id="PS00651">
    <property type="entry name" value="RIBOSOMAL_L9"/>
    <property type="match status" value="1"/>
</dbReference>
<evidence type="ECO:0000256" key="6">
    <source>
        <dbReference type="ARBA" id="ARBA00035427"/>
    </source>
</evidence>
<dbReference type="SUPFAM" id="SSF55653">
    <property type="entry name" value="Ribosomal protein L9 C-domain"/>
    <property type="match status" value="1"/>
</dbReference>
<dbReference type="Pfam" id="PF01281">
    <property type="entry name" value="Ribosomal_L9_N"/>
    <property type="match status" value="1"/>
</dbReference>
<reference evidence="9" key="1">
    <citation type="journal article" date="2018" name="Genome Biol. Evol.">
        <title>Mitochondrial and Plastid Genomes from Coralline Red Algae Provide Insights into the Incongruent Evolutionary Histories of Organelles.</title>
        <authorList>
            <person name="Lee J."/>
            <person name="Song H.J."/>
            <person name="In Park S."/>
            <person name="Lee Y.M."/>
            <person name="Jeong S.Y."/>
            <person name="Oh Cho T."/>
            <person name="Kim J.H."/>
            <person name="Choi H.G."/>
            <person name="Choi C.G."/>
            <person name="Nelson W.A."/>
            <person name="Fredericq S."/>
            <person name="Bhattacharya D."/>
            <person name="Su Yoon H."/>
        </authorList>
    </citation>
    <scope>NUCLEOTIDE SEQUENCE</scope>
</reference>
<keyword evidence="3" id="KW-0694">RNA-binding</keyword>
<dbReference type="GO" id="GO:1990904">
    <property type="term" value="C:ribonucleoprotein complex"/>
    <property type="evidence" value="ECO:0007669"/>
    <property type="project" value="UniProtKB-KW"/>
</dbReference>
<dbReference type="RefSeq" id="YP_009541785.1">
    <property type="nucleotide sequence ID" value="NC_039978.1"/>
</dbReference>
<dbReference type="InterPro" id="IPR009027">
    <property type="entry name" value="Ribosomal_bL9/RNase_H1_N"/>
</dbReference>
<feature type="domain" description="Ribosomal protein L9" evidence="8">
    <location>
        <begin position="17"/>
        <end position="44"/>
    </location>
</feature>
<keyword evidence="4 9" id="KW-0689">Ribosomal protein</keyword>
<dbReference type="GO" id="GO:0005840">
    <property type="term" value="C:ribosome"/>
    <property type="evidence" value="ECO:0007669"/>
    <property type="project" value="UniProtKB-KW"/>
</dbReference>
<feature type="coiled-coil region" evidence="7">
    <location>
        <begin position="55"/>
        <end position="82"/>
    </location>
</feature>
<dbReference type="InterPro" id="IPR020069">
    <property type="entry name" value="Ribosomal_bL9_C"/>
</dbReference>
<evidence type="ECO:0000256" key="1">
    <source>
        <dbReference type="ARBA" id="ARBA00010605"/>
    </source>
</evidence>
<dbReference type="PANTHER" id="PTHR21368">
    <property type="entry name" value="50S RIBOSOMAL PROTEIN L9"/>
    <property type="match status" value="1"/>
</dbReference>
<dbReference type="InterPro" id="IPR000244">
    <property type="entry name" value="Ribosomal_bL9"/>
</dbReference>
<dbReference type="Gene3D" id="3.10.430.100">
    <property type="entry name" value="Ribosomal protein L9, C-terminal domain"/>
    <property type="match status" value="1"/>
</dbReference>
<dbReference type="EMBL" id="MH281628">
    <property type="protein sequence ID" value="AYR05994.1"/>
    <property type="molecule type" value="Genomic_DNA"/>
</dbReference>
<proteinExistence type="inferred from homology"/>
<evidence type="ECO:0000313" key="9">
    <source>
        <dbReference type="EMBL" id="AYR05994.1"/>
    </source>
</evidence>
<dbReference type="Pfam" id="PF03948">
    <property type="entry name" value="Ribosomal_L9_C"/>
    <property type="match status" value="1"/>
</dbReference>
<keyword evidence="2" id="KW-0699">rRNA-binding</keyword>
<dbReference type="GO" id="GO:0003735">
    <property type="term" value="F:structural constituent of ribosome"/>
    <property type="evidence" value="ECO:0007669"/>
    <property type="project" value="InterPro"/>
</dbReference>
<geneLocation type="plastid" evidence="9"/>
<organism evidence="9">
    <name type="scientific">Neogoniolithon spectabile</name>
    <dbReference type="NCBI Taxonomy" id="231755"/>
    <lineage>
        <taxon>Eukaryota</taxon>
        <taxon>Rhodophyta</taxon>
        <taxon>Florideophyceae</taxon>
        <taxon>Corallinophycidae</taxon>
        <taxon>Corallinales</taxon>
        <taxon>Spongitidaceae</taxon>
        <taxon>Neogoniolithoideae</taxon>
        <taxon>Neogoniolithon</taxon>
    </lineage>
</organism>
<evidence type="ECO:0000256" key="7">
    <source>
        <dbReference type="SAM" id="Coils"/>
    </source>
</evidence>
<dbReference type="InterPro" id="IPR020594">
    <property type="entry name" value="Ribosomal_bL9_bac/chp"/>
</dbReference>
<protein>
    <recommendedName>
        <fullName evidence="6">50S ribosomal protein L9, chloroplastic</fullName>
    </recommendedName>
</protein>
<evidence type="ECO:0000256" key="5">
    <source>
        <dbReference type="ARBA" id="ARBA00023274"/>
    </source>
</evidence>
<keyword evidence="5" id="KW-0687">Ribonucleoprotein</keyword>
<keyword evidence="9" id="KW-0934">Plastid</keyword>
<comment type="similarity">
    <text evidence="1">Belongs to the bacterial ribosomal protein bL9 family.</text>
</comment>
<evidence type="ECO:0000256" key="3">
    <source>
        <dbReference type="ARBA" id="ARBA00022884"/>
    </source>
</evidence>
<name>A0A3G3MGN1_9FLOR</name>
<evidence type="ECO:0000256" key="2">
    <source>
        <dbReference type="ARBA" id="ARBA00022730"/>
    </source>
</evidence>
<dbReference type="GO" id="GO:0019843">
    <property type="term" value="F:rRNA binding"/>
    <property type="evidence" value="ECO:0007669"/>
    <property type="project" value="UniProtKB-KW"/>
</dbReference>
<accession>A0A3G3MGN1</accession>
<dbReference type="GO" id="GO:0006412">
    <property type="term" value="P:translation"/>
    <property type="evidence" value="ECO:0007669"/>
    <property type="project" value="InterPro"/>
</dbReference>
<keyword evidence="7" id="KW-0175">Coiled coil</keyword>
<sequence>MKKTIQIIIKKNSSHLGEVNTVHTVALGYASNYLIPNGIAQVATTKTLRHLYKMNQAKSNKLAEVELQHRQKKENIKKITKICIRKKIGQYQNFFGRISENDIIKKIFERTGEEITKKQIQIPEIKKYGAQVIKIIFTDQQSFFFRPANSTQLYIEIEVQRGYNPLIKPKTYVLIISSLLYDH</sequence>
<gene>
    <name evidence="9" type="primary">rpl9</name>
</gene>
<dbReference type="AlphaFoldDB" id="A0A3G3MGN1"/>